<dbReference type="CDD" id="cd13349">
    <property type="entry name" value="PH-GRAM1_TBC1D8"/>
    <property type="match status" value="1"/>
</dbReference>
<proteinExistence type="predicted"/>
<dbReference type="Pfam" id="PF02893">
    <property type="entry name" value="GRAM"/>
    <property type="match status" value="1"/>
</dbReference>
<dbReference type="Gene3D" id="2.30.29.30">
    <property type="entry name" value="Pleckstrin-homology domain (PH domain)/Phosphotyrosine-binding domain (PTB)"/>
    <property type="match status" value="1"/>
</dbReference>
<dbReference type="EMBL" id="JAAWVQ010070766">
    <property type="protein sequence ID" value="MBN3277511.1"/>
    <property type="molecule type" value="Genomic_DNA"/>
</dbReference>
<dbReference type="InterPro" id="IPR004182">
    <property type="entry name" value="GRAM"/>
</dbReference>
<evidence type="ECO:0000313" key="3">
    <source>
        <dbReference type="Proteomes" id="UP001166093"/>
    </source>
</evidence>
<feature type="non-terminal residue" evidence="2">
    <location>
        <position position="323"/>
    </location>
</feature>
<evidence type="ECO:0000313" key="2">
    <source>
        <dbReference type="EMBL" id="MBN3277511.1"/>
    </source>
</evidence>
<protein>
    <submittedName>
        <fullName evidence="2">TBCD8 protein</fullName>
    </submittedName>
</protein>
<organism evidence="2 3">
    <name type="scientific">Polyodon spathula</name>
    <name type="common">North American paddlefish</name>
    <name type="synonym">Squalus spathula</name>
    <dbReference type="NCBI Taxonomy" id="7913"/>
    <lineage>
        <taxon>Eukaryota</taxon>
        <taxon>Metazoa</taxon>
        <taxon>Chordata</taxon>
        <taxon>Craniata</taxon>
        <taxon>Vertebrata</taxon>
        <taxon>Euteleostomi</taxon>
        <taxon>Actinopterygii</taxon>
        <taxon>Chondrostei</taxon>
        <taxon>Acipenseriformes</taxon>
        <taxon>Polyodontidae</taxon>
        <taxon>Polyodon</taxon>
    </lineage>
</organism>
<comment type="caution">
    <text evidence="2">The sequence shown here is derived from an EMBL/GenBank/DDBJ whole genome shotgun (WGS) entry which is preliminary data.</text>
</comment>
<dbReference type="PANTHER" id="PTHR47666">
    <property type="entry name" value="PROTEIN VASCULAR ASSOCIATED DEATH 1, CHLOROPLASTIC"/>
    <property type="match status" value="1"/>
</dbReference>
<feature type="non-terminal residue" evidence="2">
    <location>
        <position position="1"/>
    </location>
</feature>
<gene>
    <name evidence="2" type="primary">Tbc1d8_2</name>
    <name evidence="2" type="ORF">GTO93_0006457</name>
</gene>
<evidence type="ECO:0000259" key="1">
    <source>
        <dbReference type="SMART" id="SM00568"/>
    </source>
</evidence>
<feature type="domain" description="GRAM" evidence="1">
    <location>
        <begin position="192"/>
        <end position="259"/>
    </location>
</feature>
<dbReference type="SMART" id="SM00568">
    <property type="entry name" value="GRAM"/>
    <property type="match status" value="1"/>
</dbReference>
<name>A0ABS2XTX6_POLSP</name>
<dbReference type="PANTHER" id="PTHR47666:SF2">
    <property type="entry name" value="TBC1 DOMAIN FAMILY MEMBER 8 ISOFORM X1"/>
    <property type="match status" value="1"/>
</dbReference>
<sequence>MKYCHFHIDSISRKQGLLVGALDAVLDSNARVAPFRILLQVPGSQVYWAIASVSAHHYHPCADSGAAKTNTHCPPKRVPSAARFFTHCGFTMQPPRSYSVGGQRSSWATNRQAHRHPARLQGSLVRGATVEEINQHWDWLAQNLLHTLPVFDNKEDITSFVSGKIKGLIAEESRSKLAEQEEDPEKFRDALVKFETRFSLPSSEKLVTYYSCCCWKGRVPRQGWLYLSINHLSFYSFLLGKEVKLVIPWADVTKLERSSTSFITDTIRVTTRSKERDFSMFLSIDEAFRIMEQLADITIRRLLDNEVFELDQSLQEPAHITKR</sequence>
<keyword evidence="3" id="KW-1185">Reference proteome</keyword>
<accession>A0ABS2XTX6</accession>
<dbReference type="Proteomes" id="UP001166093">
    <property type="component" value="Unassembled WGS sequence"/>
</dbReference>
<reference evidence="2" key="1">
    <citation type="journal article" date="2021" name="Cell">
        <title>Tracing the genetic footprints of vertebrate landing in non-teleost ray-finned fishes.</title>
        <authorList>
            <person name="Bi X."/>
            <person name="Wang K."/>
            <person name="Yang L."/>
            <person name="Pan H."/>
            <person name="Jiang H."/>
            <person name="Wei Q."/>
            <person name="Fang M."/>
            <person name="Yu H."/>
            <person name="Zhu C."/>
            <person name="Cai Y."/>
            <person name="He Y."/>
            <person name="Gan X."/>
            <person name="Zeng H."/>
            <person name="Yu D."/>
            <person name="Zhu Y."/>
            <person name="Jiang H."/>
            <person name="Qiu Q."/>
            <person name="Yang H."/>
            <person name="Zhang Y.E."/>
            <person name="Wang W."/>
            <person name="Zhu M."/>
            <person name="He S."/>
            <person name="Zhang G."/>
        </authorList>
    </citation>
    <scope>NUCLEOTIDE SEQUENCE</scope>
    <source>
        <strain evidence="2">Pddl_001</strain>
    </source>
</reference>
<dbReference type="InterPro" id="IPR011993">
    <property type="entry name" value="PH-like_dom_sf"/>
</dbReference>
<dbReference type="InterPro" id="IPR036009">
    <property type="entry name" value="TBC1D8_PH-GRAM1"/>
</dbReference>